<organism evidence="2 3">
    <name type="scientific">Pseudolysinimonas kribbensis</name>
    <dbReference type="NCBI Taxonomy" id="433641"/>
    <lineage>
        <taxon>Bacteria</taxon>
        <taxon>Bacillati</taxon>
        <taxon>Actinomycetota</taxon>
        <taxon>Actinomycetes</taxon>
        <taxon>Micrococcales</taxon>
        <taxon>Microbacteriaceae</taxon>
        <taxon>Pseudolysinimonas</taxon>
    </lineage>
</organism>
<evidence type="ECO:0008006" key="4">
    <source>
        <dbReference type="Google" id="ProtNLM"/>
    </source>
</evidence>
<name>A0ABQ6KEV4_9MICO</name>
<dbReference type="RefSeq" id="WP_284255292.1">
    <property type="nucleotide sequence ID" value="NZ_BAAAQO010000004.1"/>
</dbReference>
<reference evidence="3" key="1">
    <citation type="journal article" date="2019" name="Int. J. Syst. Evol. Microbiol.">
        <title>The Global Catalogue of Microorganisms (GCM) 10K type strain sequencing project: providing services to taxonomists for standard genome sequencing and annotation.</title>
        <authorList>
            <consortium name="The Broad Institute Genomics Platform"/>
            <consortium name="The Broad Institute Genome Sequencing Center for Infectious Disease"/>
            <person name="Wu L."/>
            <person name="Ma J."/>
        </authorList>
    </citation>
    <scope>NUCLEOTIDE SEQUENCE [LARGE SCALE GENOMIC DNA]</scope>
    <source>
        <strain evidence="3">NBRC 108894</strain>
    </source>
</reference>
<evidence type="ECO:0000313" key="2">
    <source>
        <dbReference type="EMBL" id="GMA96786.1"/>
    </source>
</evidence>
<keyword evidence="1" id="KW-0472">Membrane</keyword>
<dbReference type="SUPFAM" id="SSF81324">
    <property type="entry name" value="Voltage-gated potassium channels"/>
    <property type="match status" value="1"/>
</dbReference>
<keyword evidence="3" id="KW-1185">Reference proteome</keyword>
<feature type="transmembrane region" description="Helical" evidence="1">
    <location>
        <begin position="105"/>
        <end position="127"/>
    </location>
</feature>
<proteinExistence type="predicted"/>
<keyword evidence="1" id="KW-1133">Transmembrane helix</keyword>
<comment type="caution">
    <text evidence="2">The sequence shown here is derived from an EMBL/GenBank/DDBJ whole genome shotgun (WGS) entry which is preliminary data.</text>
</comment>
<dbReference type="Proteomes" id="UP001157034">
    <property type="component" value="Unassembled WGS sequence"/>
</dbReference>
<dbReference type="InterPro" id="IPR009781">
    <property type="entry name" value="DUF1345"/>
</dbReference>
<keyword evidence="1" id="KW-0812">Transmembrane</keyword>
<feature type="transmembrane region" description="Helical" evidence="1">
    <location>
        <begin position="193"/>
        <end position="213"/>
    </location>
</feature>
<feature type="transmembrane region" description="Helical" evidence="1">
    <location>
        <begin position="12"/>
        <end position="30"/>
    </location>
</feature>
<evidence type="ECO:0000256" key="1">
    <source>
        <dbReference type="SAM" id="Phobius"/>
    </source>
</evidence>
<protein>
    <recommendedName>
        <fullName evidence="4">DUF1345 domain-containing protein</fullName>
    </recommendedName>
</protein>
<evidence type="ECO:0000313" key="3">
    <source>
        <dbReference type="Proteomes" id="UP001157034"/>
    </source>
</evidence>
<dbReference type="Pfam" id="PF07077">
    <property type="entry name" value="DUF1345"/>
    <property type="match status" value="1"/>
</dbReference>
<accession>A0ABQ6KEV4</accession>
<gene>
    <name evidence="2" type="ORF">GCM10025881_36100</name>
</gene>
<dbReference type="EMBL" id="BSVB01000001">
    <property type="protein sequence ID" value="GMA96786.1"/>
    <property type="molecule type" value="Genomic_DNA"/>
</dbReference>
<feature type="transmembrane region" description="Helical" evidence="1">
    <location>
        <begin position="70"/>
        <end position="93"/>
    </location>
</feature>
<feature type="transmembrane region" description="Helical" evidence="1">
    <location>
        <begin position="36"/>
        <end position="58"/>
    </location>
</feature>
<sequence>MQADAGPVKPEHRWPPIVAVTAAILLYAFLPNEYEIIPRWILPTIGVLILIPQLILNPHHLTRETRWSRVVSIVLAFSLFAANQVAIVVTVRILVMGGHIEAPVILLSTFQVWVTDVVAFGLIFWELDRGGPVARRMRHDPDAVMDFRFPQEDNGLPTAWRPAFVDYLYFALSNMMAFSPTDVMPLTARAKGLMALQSLTGFVLLALVISRAVNILA</sequence>